<reference evidence="2" key="1">
    <citation type="submission" date="2022-11" db="UniProtKB">
        <authorList>
            <consortium name="WormBaseParasite"/>
        </authorList>
    </citation>
    <scope>IDENTIFICATION</scope>
</reference>
<name>A0A915ISG6_ROMCU</name>
<dbReference type="AlphaFoldDB" id="A0A915ISG6"/>
<organism evidence="1 2">
    <name type="scientific">Romanomermis culicivorax</name>
    <name type="common">Nematode worm</name>
    <dbReference type="NCBI Taxonomy" id="13658"/>
    <lineage>
        <taxon>Eukaryota</taxon>
        <taxon>Metazoa</taxon>
        <taxon>Ecdysozoa</taxon>
        <taxon>Nematoda</taxon>
        <taxon>Enoplea</taxon>
        <taxon>Dorylaimia</taxon>
        <taxon>Mermithida</taxon>
        <taxon>Mermithoidea</taxon>
        <taxon>Mermithidae</taxon>
        <taxon>Romanomermis</taxon>
    </lineage>
</organism>
<accession>A0A915ISG6</accession>
<evidence type="ECO:0000313" key="2">
    <source>
        <dbReference type="WBParaSite" id="nRc.2.0.1.t16761-RA"/>
    </source>
</evidence>
<evidence type="ECO:0000313" key="1">
    <source>
        <dbReference type="Proteomes" id="UP000887565"/>
    </source>
</evidence>
<protein>
    <submittedName>
        <fullName evidence="2">Reelin domain-containing protein</fullName>
    </submittedName>
</protein>
<sequence length="199" mass="22194">MNGNPSGSPFDGHPAYNLVVKLTKLDFYAHGSSTSTFNHHDDDGQSYVVVCYAKKSANGSLYGFYLQFSTDDHLRKLNASRSPKCQPRFVNASVSMNIPELKISSERKNVTVLTNEYRGTVFLKWIPKDRLIDLEYVKVNINLKLSSDGELPTNVCCAATGKNAQFCQSKSDESIIIENNCDEQDVITLISNDRKKAKS</sequence>
<proteinExistence type="predicted"/>
<dbReference type="Proteomes" id="UP000887565">
    <property type="component" value="Unplaced"/>
</dbReference>
<dbReference type="WBParaSite" id="nRc.2.0.1.t16761-RA">
    <property type="protein sequence ID" value="nRc.2.0.1.t16761-RA"/>
    <property type="gene ID" value="nRc.2.0.1.g16761"/>
</dbReference>
<keyword evidence="1" id="KW-1185">Reference proteome</keyword>